<dbReference type="GO" id="GO:0003677">
    <property type="term" value="F:DNA binding"/>
    <property type="evidence" value="ECO:0007669"/>
    <property type="project" value="UniProtKB-KW"/>
</dbReference>
<evidence type="ECO:0000313" key="6">
    <source>
        <dbReference type="EMBL" id="CDL80255.1"/>
    </source>
</evidence>
<keyword evidence="2" id="KW-0805">Transcription regulation</keyword>
<dbReference type="InterPro" id="IPR036388">
    <property type="entry name" value="WH-like_DNA-bd_sf"/>
</dbReference>
<dbReference type="OrthoDB" id="8557381at2"/>
<comment type="caution">
    <text evidence="6">The sequence shown here is derived from an EMBL/GenBank/DDBJ whole genome shotgun (WGS) entry which is preliminary data.</text>
</comment>
<evidence type="ECO:0000256" key="2">
    <source>
        <dbReference type="ARBA" id="ARBA00023015"/>
    </source>
</evidence>
<dbReference type="Pfam" id="PF00126">
    <property type="entry name" value="HTH_1"/>
    <property type="match status" value="1"/>
</dbReference>
<organism evidence="6 7">
    <name type="scientific">Xenorhabdus cabanillasii JM26</name>
    <dbReference type="NCBI Taxonomy" id="1427517"/>
    <lineage>
        <taxon>Bacteria</taxon>
        <taxon>Pseudomonadati</taxon>
        <taxon>Pseudomonadota</taxon>
        <taxon>Gammaproteobacteria</taxon>
        <taxon>Enterobacterales</taxon>
        <taxon>Morganellaceae</taxon>
        <taxon>Xenorhabdus</taxon>
    </lineage>
</organism>
<dbReference type="PRINTS" id="PR00039">
    <property type="entry name" value="HTHLYSR"/>
</dbReference>
<dbReference type="Proteomes" id="UP000019197">
    <property type="component" value="Unassembled WGS sequence"/>
</dbReference>
<evidence type="ECO:0000256" key="4">
    <source>
        <dbReference type="ARBA" id="ARBA00023163"/>
    </source>
</evidence>
<dbReference type="PROSITE" id="PS50931">
    <property type="entry name" value="HTH_LYSR"/>
    <property type="match status" value="1"/>
</dbReference>
<feature type="domain" description="HTH lysR-type" evidence="5">
    <location>
        <begin position="7"/>
        <end position="64"/>
    </location>
</feature>
<dbReference type="Pfam" id="PF03466">
    <property type="entry name" value="LysR_substrate"/>
    <property type="match status" value="1"/>
</dbReference>
<evidence type="ECO:0000259" key="5">
    <source>
        <dbReference type="PROSITE" id="PS50931"/>
    </source>
</evidence>
<keyword evidence="3" id="KW-0238">DNA-binding</keyword>
<sequence>MDELRRIDLNLLLTLHALLTEKHVTRASLRLHKSQPAISHALAQLRTHFNDPLLIRRNGRMTLTTRAQALIQPLNDALGSLNSLLCTSEFDPSQAHRCFRLSLSDYAARLILPPLVRYVRKWAPGIDLAISQASRETMLAQLADGELDLALGIFPDAPEYIQVQELFPEKFVSLADKAVLPTKGELSLEEWLQRPHVMLALRPDANDEIEKTLASLGLKRHIALALPHWSVAVELLPGTDLILTVASRILEPMCRYKTLRQFKPPFVLPEFTYQQAWHIRRERDAAHRWLRQAILTCSQSTKTIK</sequence>
<dbReference type="GO" id="GO:0003700">
    <property type="term" value="F:DNA-binding transcription factor activity"/>
    <property type="evidence" value="ECO:0007669"/>
    <property type="project" value="InterPro"/>
</dbReference>
<dbReference type="InterPro" id="IPR005119">
    <property type="entry name" value="LysR_subst-bd"/>
</dbReference>
<keyword evidence="4" id="KW-0804">Transcription</keyword>
<dbReference type="InterPro" id="IPR036390">
    <property type="entry name" value="WH_DNA-bd_sf"/>
</dbReference>
<evidence type="ECO:0000256" key="1">
    <source>
        <dbReference type="ARBA" id="ARBA00009437"/>
    </source>
</evidence>
<dbReference type="InterPro" id="IPR000847">
    <property type="entry name" value="LysR_HTH_N"/>
</dbReference>
<dbReference type="SUPFAM" id="SSF53850">
    <property type="entry name" value="Periplasmic binding protein-like II"/>
    <property type="match status" value="1"/>
</dbReference>
<comment type="similarity">
    <text evidence="1">Belongs to the LysR transcriptional regulatory family.</text>
</comment>
<name>W1ISP5_9GAMM</name>
<dbReference type="RefSeq" id="WP_038261390.1">
    <property type="nucleotide sequence ID" value="NZ_CAWLVK010000050.1"/>
</dbReference>
<evidence type="ECO:0000313" key="7">
    <source>
        <dbReference type="Proteomes" id="UP000019197"/>
    </source>
</evidence>
<dbReference type="PANTHER" id="PTHR30118">
    <property type="entry name" value="HTH-TYPE TRANSCRIPTIONAL REGULATOR LEUO-RELATED"/>
    <property type="match status" value="1"/>
</dbReference>
<proteinExistence type="inferred from homology"/>
<dbReference type="EMBL" id="CBXE010000050">
    <property type="protein sequence ID" value="CDL80255.1"/>
    <property type="molecule type" value="Genomic_DNA"/>
</dbReference>
<dbReference type="PANTHER" id="PTHR30118:SF15">
    <property type="entry name" value="TRANSCRIPTIONAL REGULATORY PROTEIN"/>
    <property type="match status" value="1"/>
</dbReference>
<dbReference type="Gene3D" id="1.10.10.10">
    <property type="entry name" value="Winged helix-like DNA-binding domain superfamily/Winged helix DNA-binding domain"/>
    <property type="match status" value="1"/>
</dbReference>
<reference evidence="6 7" key="1">
    <citation type="submission" date="2013-11" db="EMBL/GenBank/DDBJ databases">
        <title>Draft genome sequence and annotation of the entomopathogenic bacterium, Xenorhabdus cabanillasi strain JM26.</title>
        <authorList>
            <person name="Gualtieri M."/>
            <person name="Ogier J.C."/>
            <person name="Pages S."/>
            <person name="Givaudan A."/>
            <person name="Gaudriault S."/>
        </authorList>
    </citation>
    <scope>NUCLEOTIDE SEQUENCE [LARGE SCALE GENOMIC DNA]</scope>
    <source>
        <strain evidence="6 7">JM26</strain>
    </source>
</reference>
<dbReference type="CDD" id="cd08465">
    <property type="entry name" value="PBP2_ToxR"/>
    <property type="match status" value="1"/>
</dbReference>
<dbReference type="AlphaFoldDB" id="W1ISP5"/>
<dbReference type="InterPro" id="IPR050389">
    <property type="entry name" value="LysR-type_TF"/>
</dbReference>
<dbReference type="Gene3D" id="3.40.190.10">
    <property type="entry name" value="Periplasmic binding protein-like II"/>
    <property type="match status" value="2"/>
</dbReference>
<dbReference type="SUPFAM" id="SSF46785">
    <property type="entry name" value="Winged helix' DNA-binding domain"/>
    <property type="match status" value="1"/>
</dbReference>
<evidence type="ECO:0000256" key="3">
    <source>
        <dbReference type="ARBA" id="ARBA00023125"/>
    </source>
</evidence>
<accession>W1ISP5</accession>
<gene>
    <name evidence="6" type="ORF">XCR1_1430017</name>
</gene>
<protein>
    <submittedName>
        <fullName evidence="6">Transcriptional regulator, LysR family</fullName>
    </submittedName>
</protein>